<dbReference type="InterPro" id="IPR000595">
    <property type="entry name" value="cNMP-bd_dom"/>
</dbReference>
<dbReference type="InterPro" id="IPR052706">
    <property type="entry name" value="Membrane-Transporter-like"/>
</dbReference>
<feature type="domain" description="STAS" evidence="8">
    <location>
        <begin position="642"/>
        <end position="715"/>
    </location>
</feature>
<evidence type="ECO:0000313" key="10">
    <source>
        <dbReference type="Proteomes" id="UP001530400"/>
    </source>
</evidence>
<dbReference type="InterPro" id="IPR018490">
    <property type="entry name" value="cNMP-bd_dom_sf"/>
</dbReference>
<keyword evidence="3 6" id="KW-1133">Transmembrane helix</keyword>
<feature type="domain" description="Cyclic nucleotide-binding" evidence="7">
    <location>
        <begin position="857"/>
        <end position="966"/>
    </location>
</feature>
<organism evidence="9 10">
    <name type="scientific">Cyclotella atomus</name>
    <dbReference type="NCBI Taxonomy" id="382360"/>
    <lineage>
        <taxon>Eukaryota</taxon>
        <taxon>Sar</taxon>
        <taxon>Stramenopiles</taxon>
        <taxon>Ochrophyta</taxon>
        <taxon>Bacillariophyta</taxon>
        <taxon>Coscinodiscophyceae</taxon>
        <taxon>Thalassiosirophycidae</taxon>
        <taxon>Stephanodiscales</taxon>
        <taxon>Stephanodiscaceae</taxon>
        <taxon>Cyclotella</taxon>
    </lineage>
</organism>
<evidence type="ECO:0000256" key="6">
    <source>
        <dbReference type="SAM" id="Phobius"/>
    </source>
</evidence>
<dbReference type="SMART" id="SM00100">
    <property type="entry name" value="cNMP"/>
    <property type="match status" value="1"/>
</dbReference>
<evidence type="ECO:0000256" key="4">
    <source>
        <dbReference type="ARBA" id="ARBA00023136"/>
    </source>
</evidence>
<evidence type="ECO:0000256" key="3">
    <source>
        <dbReference type="ARBA" id="ARBA00022989"/>
    </source>
</evidence>
<dbReference type="Pfam" id="PF01740">
    <property type="entry name" value="STAS"/>
    <property type="match status" value="1"/>
</dbReference>
<dbReference type="GO" id="GO:0016020">
    <property type="term" value="C:membrane"/>
    <property type="evidence" value="ECO:0007669"/>
    <property type="project" value="UniProtKB-SubCell"/>
</dbReference>
<dbReference type="InterPro" id="IPR002645">
    <property type="entry name" value="STAS_dom"/>
</dbReference>
<dbReference type="Gene3D" id="3.30.750.24">
    <property type="entry name" value="STAS domain"/>
    <property type="match status" value="1"/>
</dbReference>
<keyword evidence="2 6" id="KW-0812">Transmembrane</keyword>
<feature type="transmembrane region" description="Helical" evidence="6">
    <location>
        <begin position="151"/>
        <end position="174"/>
    </location>
</feature>
<comment type="subcellular location">
    <subcellularLocation>
        <location evidence="1">Membrane</location>
        <topology evidence="1">Multi-pass membrane protein</topology>
    </subcellularLocation>
</comment>
<evidence type="ECO:0000259" key="7">
    <source>
        <dbReference type="PROSITE" id="PS50042"/>
    </source>
</evidence>
<keyword evidence="10" id="KW-1185">Reference proteome</keyword>
<feature type="region of interest" description="Disordered" evidence="5">
    <location>
        <begin position="1"/>
        <end position="32"/>
    </location>
</feature>
<dbReference type="PANTHER" id="PTHR43310">
    <property type="entry name" value="SULFATE TRANSPORTER YBAR-RELATED"/>
    <property type="match status" value="1"/>
</dbReference>
<feature type="transmembrane region" description="Helical" evidence="6">
    <location>
        <begin position="340"/>
        <end position="361"/>
    </location>
</feature>
<dbReference type="InterPro" id="IPR011547">
    <property type="entry name" value="SLC26A/SulP_dom"/>
</dbReference>
<evidence type="ECO:0008006" key="11">
    <source>
        <dbReference type="Google" id="ProtNLM"/>
    </source>
</evidence>
<feature type="transmembrane region" description="Helical" evidence="6">
    <location>
        <begin position="572"/>
        <end position="599"/>
    </location>
</feature>
<dbReference type="SUPFAM" id="SSF51206">
    <property type="entry name" value="cAMP-binding domain-like"/>
    <property type="match status" value="1"/>
</dbReference>
<keyword evidence="4 6" id="KW-0472">Membrane</keyword>
<feature type="transmembrane region" description="Helical" evidence="6">
    <location>
        <begin position="269"/>
        <end position="289"/>
    </location>
</feature>
<dbReference type="InterPro" id="IPR014710">
    <property type="entry name" value="RmlC-like_jellyroll"/>
</dbReference>
<evidence type="ECO:0000259" key="8">
    <source>
        <dbReference type="PROSITE" id="PS50801"/>
    </source>
</evidence>
<feature type="transmembrane region" description="Helical" evidence="6">
    <location>
        <begin position="402"/>
        <end position="422"/>
    </location>
</feature>
<feature type="transmembrane region" description="Helical" evidence="6">
    <location>
        <begin position="533"/>
        <end position="552"/>
    </location>
</feature>
<evidence type="ECO:0000256" key="2">
    <source>
        <dbReference type="ARBA" id="ARBA00022692"/>
    </source>
</evidence>
<gene>
    <name evidence="9" type="ORF">ACHAWO_013060</name>
</gene>
<feature type="transmembrane region" description="Helical" evidence="6">
    <location>
        <begin position="509"/>
        <end position="526"/>
    </location>
</feature>
<comment type="caution">
    <text evidence="9">The sequence shown here is derived from an EMBL/GenBank/DDBJ whole genome shotgun (WGS) entry which is preliminary data.</text>
</comment>
<name>A0ABD3NQS8_9STRA</name>
<proteinExistence type="predicted"/>
<dbReference type="Pfam" id="PF00027">
    <property type="entry name" value="cNMP_binding"/>
    <property type="match status" value="1"/>
</dbReference>
<dbReference type="CDD" id="cd07042">
    <property type="entry name" value="STAS_SulP_like_sulfate_transporter"/>
    <property type="match status" value="1"/>
</dbReference>
<dbReference type="Pfam" id="PF00916">
    <property type="entry name" value="Sulfate_transp"/>
    <property type="match status" value="1"/>
</dbReference>
<dbReference type="Gene3D" id="2.60.120.10">
    <property type="entry name" value="Jelly Rolls"/>
    <property type="match status" value="1"/>
</dbReference>
<dbReference type="PROSITE" id="PS50042">
    <property type="entry name" value="CNMP_BINDING_3"/>
    <property type="match status" value="1"/>
</dbReference>
<evidence type="ECO:0000256" key="5">
    <source>
        <dbReference type="SAM" id="MobiDB-lite"/>
    </source>
</evidence>
<dbReference type="AlphaFoldDB" id="A0ABD3NQS8"/>
<protein>
    <recommendedName>
        <fullName evidence="11">Sulfate Permease (SulP) Family</fullName>
    </recommendedName>
</protein>
<feature type="compositionally biased region" description="Polar residues" evidence="5">
    <location>
        <begin position="18"/>
        <end position="32"/>
    </location>
</feature>
<feature type="transmembrane region" description="Helical" evidence="6">
    <location>
        <begin position="296"/>
        <end position="320"/>
    </location>
</feature>
<dbReference type="EMBL" id="JALLPJ020000999">
    <property type="protein sequence ID" value="KAL3778187.1"/>
    <property type="molecule type" value="Genomic_DNA"/>
</dbReference>
<dbReference type="Proteomes" id="UP001530400">
    <property type="component" value="Unassembled WGS sequence"/>
</dbReference>
<feature type="transmembrane region" description="Helical" evidence="6">
    <location>
        <begin position="368"/>
        <end position="390"/>
    </location>
</feature>
<dbReference type="PANTHER" id="PTHR43310:SF4">
    <property type="entry name" value="AFR304WP"/>
    <property type="match status" value="1"/>
</dbReference>
<dbReference type="SUPFAM" id="SSF52091">
    <property type="entry name" value="SpoIIaa-like"/>
    <property type="match status" value="1"/>
</dbReference>
<reference evidence="9 10" key="1">
    <citation type="submission" date="2024-10" db="EMBL/GenBank/DDBJ databases">
        <title>Updated reference genomes for cyclostephanoid diatoms.</title>
        <authorList>
            <person name="Roberts W.R."/>
            <person name="Alverson A.J."/>
        </authorList>
    </citation>
    <scope>NUCLEOTIDE SEQUENCE [LARGE SCALE GENOMIC DNA]</scope>
    <source>
        <strain evidence="9 10">AJA010-31</strain>
    </source>
</reference>
<sequence length="995" mass="109408">MTEDQPLLPPATDLYGTTPPSNTSFFDSSSPRRYQRTISQSHSIREVHNTSIQLSPNDTIDIDTSDRRRASVAALAAAEVILHDRERRSTLIRGGAAGKGIPLPFDVASLGSCLSSEEEEDAKEIEGTAKDVHVSFRASMRKPKQNKFAKIASKIPAVAIVSVLNFMVGIPFGASYFPVEWANFGSSELQTAEDDTPVHVQGEFPLPGKEALGLRMFLFSTIMAQLAFTFASKFTNGVGLQMVENVPFCLELARIVIKEQGYGMDALSTLFFLFGLSSVIVGATFYMLGKFSLGRIVYFFPSHVLVGCIGGIGAFIITTSLEVATNTTFHFSVEGAKNCIVDHFHLLAPVLLFEIVLRILMHLTEHRYPLLAPIYYCSITPVFYLMVWGFSYDFGEAESAGYFFPPLSSSGTILSLEMFDIFRVIDLTTISWTAVIKSFPTMVSLTAFSLIHVPINIPAFSISTNVDPDMNAELMAHGYSNTLSGIFGGLQNYMAYSNSVIYYKANGDGMVSSFCIVLTTCVIFVFGPTMASFVPRCMAGTLLLHLGIDLFLEGVYESFSDYDRLEYAGVWLITVVMVSMGMDAALVAGVIAALSTYAVQSIAYQYPIRGAMTAARLRSSAWNRSSEAEKILMDPVTGRQRIYVIQMQGHIFFGNATTMSDEINKMLTEKHGTDAQPIAVILDFSPVLGMDSSAAQAIAKLNTSIRNHFEAEIVIFVSGREDGFPCVYDLSDKVDKDLALRTSTTKNLLQPDLHDDDPIVLERGLSNDDISLNDSLAARALQFRDRTKGSVITSIPNSRVCSSLDDALIFAEDVCIALCDAEVLQEDVNERFSCSLKSAVSSHAIEEDGAKMFLSTLCRGATAGDIETIFSLLVRESFKFDDVIWKQGDASDSLKLLVDGSLISLLEDEHGATETIHPGSTIGELGLVNESHRFTTVKVLSNEAILYSLTKDKWRQLTQDNPRIARFIDLLVVRYLSHRVQHVSNHILDRRSLPV</sequence>
<evidence type="ECO:0000313" key="9">
    <source>
        <dbReference type="EMBL" id="KAL3778187.1"/>
    </source>
</evidence>
<accession>A0ABD3NQS8</accession>
<feature type="transmembrane region" description="Helical" evidence="6">
    <location>
        <begin position="434"/>
        <end position="455"/>
    </location>
</feature>
<dbReference type="CDD" id="cd00038">
    <property type="entry name" value="CAP_ED"/>
    <property type="match status" value="1"/>
</dbReference>
<dbReference type="InterPro" id="IPR036513">
    <property type="entry name" value="STAS_dom_sf"/>
</dbReference>
<evidence type="ECO:0000256" key="1">
    <source>
        <dbReference type="ARBA" id="ARBA00004141"/>
    </source>
</evidence>
<dbReference type="PROSITE" id="PS50801">
    <property type="entry name" value="STAS"/>
    <property type="match status" value="1"/>
</dbReference>